<dbReference type="InterPro" id="IPR036770">
    <property type="entry name" value="Ankyrin_rpt-contain_sf"/>
</dbReference>
<feature type="transmembrane region" description="Helical" evidence="9">
    <location>
        <begin position="640"/>
        <end position="661"/>
    </location>
</feature>
<dbReference type="Gramene" id="TraesNOR1B03G00222080.1">
    <property type="protein sequence ID" value="TraesNOR1B03G00222080.1"/>
    <property type="gene ID" value="TraesNOR1B03G00222080"/>
</dbReference>
<dbReference type="Gramene" id="TraesMAC1B03G00221060.1">
    <property type="protein sequence ID" value="TraesMAC1B03G00221060.1"/>
    <property type="gene ID" value="TraesMAC1B03G00221060"/>
</dbReference>
<dbReference type="Proteomes" id="UP000019116">
    <property type="component" value="Chromosome Un"/>
</dbReference>
<dbReference type="Gramene" id="TraesCAD_scaffold_006523_01G000100.1">
    <property type="protein sequence ID" value="TraesCAD_scaffold_006523_01G000100.1"/>
    <property type="gene ID" value="TraesCAD_scaffold_006523_01G000100"/>
</dbReference>
<dbReference type="Gramene" id="TraesCSU02G003000.1">
    <property type="protein sequence ID" value="TraesCSU02G003000.1"/>
    <property type="gene ID" value="TraesCSU02G003000"/>
</dbReference>
<dbReference type="Gramene" id="TraesWEE_scaffold_020123_01G000100.1">
    <property type="protein sequence ID" value="TraesWEE_scaffold_020123_01G000100.1"/>
    <property type="gene ID" value="TraesWEE_scaffold_020123_01G000100"/>
</dbReference>
<dbReference type="GeneID" id="123109877"/>
<dbReference type="Pfam" id="PF13962">
    <property type="entry name" value="PGG"/>
    <property type="match status" value="1"/>
</dbReference>
<dbReference type="Gramene" id="TraesARI1B03G00222340.1">
    <property type="protein sequence ID" value="TraesARI1B03G00222340.1"/>
    <property type="gene ID" value="TraesARI1B03G00222340"/>
</dbReference>
<keyword evidence="5 7" id="KW-0040">ANK repeat</keyword>
<evidence type="ECO:0000256" key="4">
    <source>
        <dbReference type="ARBA" id="ARBA00022989"/>
    </source>
</evidence>
<dbReference type="OrthoDB" id="680640at2759"/>
<dbReference type="EnsemblPlants" id="TraesCSU02G003000.1">
    <property type="protein sequence ID" value="TraesCSU02G003000.1"/>
    <property type="gene ID" value="TraesCSU02G003000"/>
</dbReference>
<dbReference type="PROSITE" id="PS50088">
    <property type="entry name" value="ANK_REPEAT"/>
    <property type="match status" value="1"/>
</dbReference>
<dbReference type="InterPro" id="IPR002110">
    <property type="entry name" value="Ankyrin_rpt"/>
</dbReference>
<keyword evidence="6 9" id="KW-0472">Membrane</keyword>
<evidence type="ECO:0000256" key="9">
    <source>
        <dbReference type="SAM" id="Phobius"/>
    </source>
</evidence>
<evidence type="ECO:0000256" key="3">
    <source>
        <dbReference type="ARBA" id="ARBA00022737"/>
    </source>
</evidence>
<evidence type="ECO:0000256" key="1">
    <source>
        <dbReference type="ARBA" id="ARBA00004141"/>
    </source>
</evidence>
<feature type="transmembrane region" description="Helical" evidence="9">
    <location>
        <begin position="555"/>
        <end position="574"/>
    </location>
</feature>
<dbReference type="Gene3D" id="1.25.40.20">
    <property type="entry name" value="Ankyrin repeat-containing domain"/>
    <property type="match status" value="3"/>
</dbReference>
<dbReference type="GO" id="GO:0016020">
    <property type="term" value="C:membrane"/>
    <property type="evidence" value="ECO:0000318"/>
    <property type="project" value="GO_Central"/>
</dbReference>
<keyword evidence="2 9" id="KW-0812">Transmembrane</keyword>
<dbReference type="PANTHER" id="PTHR24186:SF50">
    <property type="entry name" value="ANKYRIN REPEAT-CONTAINING PROTEIN ITN1-LIKE ISOFORM X1"/>
    <property type="match status" value="1"/>
</dbReference>
<reference evidence="11" key="2">
    <citation type="submission" date="2018-10" db="UniProtKB">
        <authorList>
            <consortium name="EnsemblPlants"/>
        </authorList>
    </citation>
    <scope>IDENTIFICATION</scope>
</reference>
<dbReference type="SMR" id="A0A3B6U902"/>
<dbReference type="Pfam" id="PF13857">
    <property type="entry name" value="Ank_5"/>
    <property type="match status" value="1"/>
</dbReference>
<dbReference type="SUPFAM" id="SSF48403">
    <property type="entry name" value="Ankyrin repeat"/>
    <property type="match status" value="1"/>
</dbReference>
<sequence length="742" mass="80509">MGSDGATARNAGGAMDGDSGMDLASPTDRIHGNVAMDGNLMVSRGSGDAQQLEDARRTNTDTTRVVINPLLLASACFGSWKALNFLLVREDAQKPPMVMQTQAFIHLLMGDDDGSAHQAFENDVEEGVDQLALPDGGYAQLLLDGVMVEGDTVLHAVASHGDDRNYLECANIIYGRAKHLLFALNDKGDTPLHCAARVGNSKMVSQLINLVTSEDERHQLLRKENGRKETALHDAVRIGNNHIVDLLMTADKQLANYPSGGISPLYLAILLEKYTIAMTLYETSEGNLSYSGPNGQNALHAAVRRSKGMTNKLLTWNKSLTTQADKNGSTPLHFASDQFNIHGLSVRQQVVMITMFPWRRYTCGTQILKQVFKANLAQLYQPDKSGLFPIHIAASIGCERTIAIFIASCPSSASLRDTRGRTFLHVVVEKKMGNIVSFVGRNSSLAWILNLQDNEGNTALHLAAQAGNFRLCCSLFGNPRTLLSLTNHNGQTPLDVADIGTKFLIFPLTEGDVSTVLRQAGAKRGVCRTDHFAEKYNIPANKMKQSELLKDSAQSTGIVSVLIATMTFGATFALPGGYRADDHTNGGTPTLAGRYVFSAFLVANTLAFVCSSIATVGIMYAGNPTNKMSARRAHFVASSFFAHGSVTSLSVAFALGVYLVLAPVAPKTAIAICLISSLVVLYNEFEGLWRVVLATNSIRKRLGLIRAMNSGIPRTIGRIVRGFWQFIIIFIWLAYVSISQQH</sequence>
<protein>
    <recommendedName>
        <fullName evidence="10">PGG domain-containing protein</fullName>
    </recommendedName>
</protein>
<name>A0A3B6U902_WHEAT</name>
<dbReference type="PaxDb" id="4565-Traes_1BS_F08576584.1"/>
<keyword evidence="4 9" id="KW-1133">Transmembrane helix</keyword>
<dbReference type="STRING" id="4565.A0A3B6U902"/>
<evidence type="ECO:0000259" key="10">
    <source>
        <dbReference type="Pfam" id="PF13962"/>
    </source>
</evidence>
<evidence type="ECO:0000256" key="2">
    <source>
        <dbReference type="ARBA" id="ARBA00022692"/>
    </source>
</evidence>
<feature type="transmembrane region" description="Helical" evidence="9">
    <location>
        <begin position="719"/>
        <end position="738"/>
    </location>
</feature>
<keyword evidence="12" id="KW-1185">Reference proteome</keyword>
<feature type="repeat" description="ANK" evidence="7">
    <location>
        <begin position="187"/>
        <end position="219"/>
    </location>
</feature>
<evidence type="ECO:0000256" key="8">
    <source>
        <dbReference type="SAM" id="MobiDB-lite"/>
    </source>
</evidence>
<organism evidence="11">
    <name type="scientific">Triticum aestivum</name>
    <name type="common">Wheat</name>
    <dbReference type="NCBI Taxonomy" id="4565"/>
    <lineage>
        <taxon>Eukaryota</taxon>
        <taxon>Viridiplantae</taxon>
        <taxon>Streptophyta</taxon>
        <taxon>Embryophyta</taxon>
        <taxon>Tracheophyta</taxon>
        <taxon>Spermatophyta</taxon>
        <taxon>Magnoliopsida</taxon>
        <taxon>Liliopsida</taxon>
        <taxon>Poales</taxon>
        <taxon>Poaceae</taxon>
        <taxon>BOP clade</taxon>
        <taxon>Pooideae</taxon>
        <taxon>Triticodae</taxon>
        <taxon>Triticeae</taxon>
        <taxon>Triticinae</taxon>
        <taxon>Triticum</taxon>
    </lineage>
</organism>
<evidence type="ECO:0000256" key="6">
    <source>
        <dbReference type="ARBA" id="ARBA00023136"/>
    </source>
</evidence>
<gene>
    <name evidence="11" type="primary">LOC123109877</name>
</gene>
<dbReference type="Pfam" id="PF00023">
    <property type="entry name" value="Ank"/>
    <property type="match status" value="1"/>
</dbReference>
<comment type="subcellular location">
    <subcellularLocation>
        <location evidence="1">Membrane</location>
        <topology evidence="1">Multi-pass membrane protein</topology>
    </subcellularLocation>
</comment>
<dbReference type="PANTHER" id="PTHR24186">
    <property type="entry name" value="PROTEIN PHOSPHATASE 1 REGULATORY SUBUNIT"/>
    <property type="match status" value="1"/>
</dbReference>
<evidence type="ECO:0000313" key="11">
    <source>
        <dbReference type="EnsemblPlants" id="TraesCSU02G003000.1"/>
    </source>
</evidence>
<feature type="transmembrane region" description="Helical" evidence="9">
    <location>
        <begin position="595"/>
        <end position="620"/>
    </location>
</feature>
<evidence type="ECO:0000313" key="12">
    <source>
        <dbReference type="Proteomes" id="UP000019116"/>
    </source>
</evidence>
<dbReference type="PROSITE" id="PS50297">
    <property type="entry name" value="ANK_REP_REGION"/>
    <property type="match status" value="1"/>
</dbReference>
<dbReference type="Gramene" id="TraesCLE_scaffold_001257_01G000200.1">
    <property type="protein sequence ID" value="TraesCLE_scaffold_001257_01G000200.1"/>
    <property type="gene ID" value="TraesCLE_scaffold_001257_01G000200"/>
</dbReference>
<dbReference type="OMA" id="MYSGITT"/>
<feature type="compositionally biased region" description="Low complexity" evidence="8">
    <location>
        <begin position="11"/>
        <end position="22"/>
    </location>
</feature>
<dbReference type="Gramene" id="TraesSYM1B03G00223930.1">
    <property type="protein sequence ID" value="TraesSYM1B03G00223930.1"/>
    <property type="gene ID" value="TraesSYM1B03G00223930"/>
</dbReference>
<feature type="region of interest" description="Disordered" evidence="8">
    <location>
        <begin position="1"/>
        <end position="29"/>
    </location>
</feature>
<keyword evidence="3" id="KW-0677">Repeat</keyword>
<dbReference type="SMART" id="SM00248">
    <property type="entry name" value="ANK"/>
    <property type="match status" value="5"/>
</dbReference>
<dbReference type="Gramene" id="TraesJAG1B03G00218460.1">
    <property type="protein sequence ID" value="TraesJAG1B03G00218460.1"/>
    <property type="gene ID" value="TraesJAG1B03G00218460"/>
</dbReference>
<dbReference type="Gramene" id="TraesJUL1B03G00217610.1">
    <property type="protein sequence ID" value="TraesJUL1B03G00217610.1"/>
    <property type="gene ID" value="TraesJUL1B03G00217610"/>
</dbReference>
<evidence type="ECO:0000256" key="7">
    <source>
        <dbReference type="PROSITE-ProRule" id="PRU00023"/>
    </source>
</evidence>
<proteinExistence type="predicted"/>
<dbReference type="RefSeq" id="XP_044386352.1">
    <property type="nucleotide sequence ID" value="XM_044530417.1"/>
</dbReference>
<reference evidence="11" key="1">
    <citation type="submission" date="2018-08" db="EMBL/GenBank/DDBJ databases">
        <authorList>
            <person name="Rossello M."/>
        </authorList>
    </citation>
    <scope>NUCLEOTIDE SEQUENCE [LARGE SCALE GENOMIC DNA]</scope>
    <source>
        <strain evidence="11">cv. Chinese Spring</strain>
    </source>
</reference>
<evidence type="ECO:0000256" key="5">
    <source>
        <dbReference type="ARBA" id="ARBA00023043"/>
    </source>
</evidence>
<accession>A0A3B6U902</accession>
<dbReference type="AlphaFoldDB" id="A0A3B6U902"/>
<feature type="domain" description="PGG" evidence="10">
    <location>
        <begin position="548"/>
        <end position="660"/>
    </location>
</feature>
<dbReference type="InterPro" id="IPR026961">
    <property type="entry name" value="PGG_dom"/>
</dbReference>